<dbReference type="Proteomes" id="UP000240322">
    <property type="component" value="Unassembled WGS sequence"/>
</dbReference>
<dbReference type="InterPro" id="IPR032874">
    <property type="entry name" value="DDE_dom"/>
</dbReference>
<evidence type="ECO:0000259" key="1">
    <source>
        <dbReference type="Pfam" id="PF13610"/>
    </source>
</evidence>
<protein>
    <recommendedName>
        <fullName evidence="1">DDE domain-containing protein</fullName>
    </recommendedName>
</protein>
<gene>
    <name evidence="2" type="ORF">B9Q03_14455</name>
</gene>
<feature type="domain" description="DDE" evidence="1">
    <location>
        <begin position="56"/>
        <end position="106"/>
    </location>
</feature>
<reference evidence="2 3" key="1">
    <citation type="submission" date="2017-04" db="EMBL/GenBank/DDBJ databases">
        <title>Novel microbial lineages endemic to geothermal iron-oxide mats fill important gaps in the evolutionary history of Archaea.</title>
        <authorList>
            <person name="Jay Z.J."/>
            <person name="Beam J.P."/>
            <person name="Dlakic M."/>
            <person name="Rusch D.B."/>
            <person name="Kozubal M.A."/>
            <person name="Inskeep W.P."/>
        </authorList>
    </citation>
    <scope>NUCLEOTIDE SEQUENCE [LARGE SCALE GENOMIC DNA]</scope>
    <source>
        <strain evidence="2">OSP_D</strain>
    </source>
</reference>
<proteinExistence type="predicted"/>
<dbReference type="EMBL" id="NEXE01000379">
    <property type="protein sequence ID" value="PSN82207.1"/>
    <property type="molecule type" value="Genomic_DNA"/>
</dbReference>
<dbReference type="Pfam" id="PF13610">
    <property type="entry name" value="DDE_Tnp_IS240"/>
    <property type="match status" value="1"/>
</dbReference>
<name>A0A2R6A791_9ARCH</name>
<evidence type="ECO:0000313" key="2">
    <source>
        <dbReference type="EMBL" id="PSN82207.1"/>
    </source>
</evidence>
<accession>A0A2R6A791</accession>
<evidence type="ECO:0000313" key="3">
    <source>
        <dbReference type="Proteomes" id="UP000240322"/>
    </source>
</evidence>
<organism evidence="2 3">
    <name type="scientific">Candidatus Marsarchaeota G2 archaeon OSP_D</name>
    <dbReference type="NCBI Taxonomy" id="1978157"/>
    <lineage>
        <taxon>Archaea</taxon>
        <taxon>Candidatus Marsarchaeota</taxon>
        <taxon>Candidatus Marsarchaeota group 2</taxon>
    </lineage>
</organism>
<dbReference type="AlphaFoldDB" id="A0A2R6A791"/>
<sequence>MAILLNGFGLSLRKTSGFFGILPEPLSKSIVGEWTRKVEARLSFNPKPREYPVIGVDETVVKCGGGQPFYVWVAVDAERRQPIWLGVSLTRTTKNALRFLRRLRRRCLCE</sequence>
<comment type="caution">
    <text evidence="2">The sequence shown here is derived from an EMBL/GenBank/DDBJ whole genome shotgun (WGS) entry which is preliminary data.</text>
</comment>